<comment type="similarity">
    <text evidence="1 6">Belongs to the universal ribosomal protein uL11 family.</text>
</comment>
<dbReference type="GO" id="GO:0015934">
    <property type="term" value="C:large ribosomal subunit"/>
    <property type="evidence" value="ECO:0007669"/>
    <property type="project" value="TreeGrafter"/>
</dbReference>
<keyword evidence="2 6" id="KW-0699">rRNA-binding</keyword>
<comment type="caution">
    <text evidence="8">The sequence shown here is derived from an EMBL/GenBank/DDBJ whole genome shotgun (WGS) entry which is preliminary data.</text>
</comment>
<dbReference type="GO" id="GO:0006412">
    <property type="term" value="P:translation"/>
    <property type="evidence" value="ECO:0007669"/>
    <property type="project" value="UniProtKB-UniRule"/>
</dbReference>
<name>A0A7J3ZIX9_9CREN</name>
<keyword evidence="5 6" id="KW-0687">Ribonucleoprotein</keyword>
<feature type="domain" description="Large ribosomal subunit protein uL11 C-terminal" evidence="7">
    <location>
        <begin position="69"/>
        <end position="136"/>
    </location>
</feature>
<dbReference type="InterPro" id="IPR036796">
    <property type="entry name" value="Ribosomal_uL11_N_sf"/>
</dbReference>
<evidence type="ECO:0000256" key="3">
    <source>
        <dbReference type="ARBA" id="ARBA00022884"/>
    </source>
</evidence>
<dbReference type="GO" id="GO:0003735">
    <property type="term" value="F:structural constituent of ribosome"/>
    <property type="evidence" value="ECO:0007669"/>
    <property type="project" value="InterPro"/>
</dbReference>
<sequence length="166" mass="18922">MSESKILTLSFKAGRATPKDVEEVERYGFSAQEIADRLNRRTRWIDGKNVEARIYLYPSHKRYFIEIVPPKVTELLLLKAGAEKPSGDPAHQKVGNLSIEDVIQVAIVKKDELLTRSLKKAVKTVLGSARSVGLTVENRDPKEVIRELEQGLYDDILKKYEEDWNI</sequence>
<evidence type="ECO:0000256" key="2">
    <source>
        <dbReference type="ARBA" id="ARBA00022730"/>
    </source>
</evidence>
<dbReference type="GO" id="GO:0070180">
    <property type="term" value="F:large ribosomal subunit rRNA binding"/>
    <property type="evidence" value="ECO:0007669"/>
    <property type="project" value="UniProtKB-UniRule"/>
</dbReference>
<dbReference type="EMBL" id="DRZC01000019">
    <property type="protein sequence ID" value="HHQ80081.1"/>
    <property type="molecule type" value="Genomic_DNA"/>
</dbReference>
<proteinExistence type="inferred from homology"/>
<evidence type="ECO:0000256" key="4">
    <source>
        <dbReference type="ARBA" id="ARBA00022980"/>
    </source>
</evidence>
<dbReference type="Pfam" id="PF00298">
    <property type="entry name" value="Ribosomal_L11"/>
    <property type="match status" value="1"/>
</dbReference>
<evidence type="ECO:0000259" key="7">
    <source>
        <dbReference type="Pfam" id="PF00298"/>
    </source>
</evidence>
<comment type="function">
    <text evidence="6">Forms part of the ribosomal stalk which helps the ribosome interact with GTP-bound translation factors.</text>
</comment>
<dbReference type="InterPro" id="IPR036769">
    <property type="entry name" value="Ribosomal_uL11_C_sf"/>
</dbReference>
<evidence type="ECO:0000313" key="8">
    <source>
        <dbReference type="EMBL" id="HHQ80081.1"/>
    </source>
</evidence>
<dbReference type="InterPro" id="IPR020785">
    <property type="entry name" value="Ribosomal_uL11_CS"/>
</dbReference>
<dbReference type="HAMAP" id="MF_00736">
    <property type="entry name" value="Ribosomal_uL11"/>
    <property type="match status" value="1"/>
</dbReference>
<gene>
    <name evidence="8" type="primary">rpl11p</name>
    <name evidence="6" type="synonym">rpl11</name>
    <name evidence="8" type="ORF">ENM78_01245</name>
</gene>
<dbReference type="PROSITE" id="PS00359">
    <property type="entry name" value="RIBOSOMAL_L11"/>
    <property type="match status" value="1"/>
</dbReference>
<evidence type="ECO:0000256" key="1">
    <source>
        <dbReference type="ARBA" id="ARBA00010537"/>
    </source>
</evidence>
<accession>A0A7J3ZIX9</accession>
<dbReference type="PANTHER" id="PTHR11661">
    <property type="entry name" value="60S RIBOSOMAL PROTEIN L12"/>
    <property type="match status" value="1"/>
</dbReference>
<dbReference type="AlphaFoldDB" id="A0A7J3ZIX9"/>
<evidence type="ECO:0000256" key="5">
    <source>
        <dbReference type="ARBA" id="ARBA00023274"/>
    </source>
</evidence>
<evidence type="ECO:0000256" key="6">
    <source>
        <dbReference type="HAMAP-Rule" id="MF_00736"/>
    </source>
</evidence>
<dbReference type="SUPFAM" id="SSF46906">
    <property type="entry name" value="Ribosomal protein L11, C-terminal domain"/>
    <property type="match status" value="1"/>
</dbReference>
<protein>
    <recommendedName>
        <fullName evidence="6">Large ribosomal subunit protein uL11</fullName>
    </recommendedName>
</protein>
<dbReference type="InterPro" id="IPR000911">
    <property type="entry name" value="Ribosomal_uL11"/>
</dbReference>
<reference evidence="8" key="1">
    <citation type="journal article" date="2020" name="mSystems">
        <title>Genome- and Community-Level Interaction Insights into Carbon Utilization and Element Cycling Functions of Hydrothermarchaeota in Hydrothermal Sediment.</title>
        <authorList>
            <person name="Zhou Z."/>
            <person name="Liu Y."/>
            <person name="Xu W."/>
            <person name="Pan J."/>
            <person name="Luo Z.H."/>
            <person name="Li M."/>
        </authorList>
    </citation>
    <scope>NUCLEOTIDE SEQUENCE [LARGE SCALE GENOMIC DNA]</scope>
    <source>
        <strain evidence="8">SpSt-1116</strain>
    </source>
</reference>
<dbReference type="Gene3D" id="1.10.10.250">
    <property type="entry name" value="Ribosomal protein L11, C-terminal domain"/>
    <property type="match status" value="1"/>
</dbReference>
<dbReference type="SMART" id="SM00649">
    <property type="entry name" value="RL11"/>
    <property type="match status" value="1"/>
</dbReference>
<dbReference type="SUPFAM" id="SSF54747">
    <property type="entry name" value="Ribosomal L11/L12e N-terminal domain"/>
    <property type="match status" value="1"/>
</dbReference>
<dbReference type="PANTHER" id="PTHR11661:SF1">
    <property type="entry name" value="LARGE RIBOSOMAL SUBUNIT PROTEIN UL11M"/>
    <property type="match status" value="1"/>
</dbReference>
<organism evidence="8">
    <name type="scientific">Fervidicoccus fontis</name>
    <dbReference type="NCBI Taxonomy" id="683846"/>
    <lineage>
        <taxon>Archaea</taxon>
        <taxon>Thermoproteota</taxon>
        <taxon>Thermoprotei</taxon>
        <taxon>Fervidicoccales</taxon>
        <taxon>Fervidicoccaceae</taxon>
        <taxon>Fervidicoccus</taxon>
    </lineage>
</organism>
<dbReference type="InterPro" id="IPR020783">
    <property type="entry name" value="Ribosomal_uL11_C"/>
</dbReference>
<keyword evidence="4 6" id="KW-0689">Ribosomal protein</keyword>
<comment type="subunit">
    <text evidence="6">Part of the ribosomal stalk of the 50S ribosomal subunit. Interacts with L10 and the large rRNA to form the base of the stalk. L10 forms an elongated spine to which L12 dimers bind in a sequential fashion forming a multimeric L10(L12)X complex.</text>
</comment>
<keyword evidence="3 6" id="KW-0694">RNA-binding</keyword>